<keyword evidence="11 13" id="KW-0539">Nucleus</keyword>
<comment type="cofactor">
    <cofactor evidence="1">
        <name>Mn(2+)</name>
        <dbReference type="ChEBI" id="CHEBI:29035"/>
    </cofactor>
</comment>
<comment type="catalytic activity">
    <reaction evidence="12 13">
        <text>DNA(n) + a 2'-deoxyribonucleoside 5'-triphosphate = DNA(n+1) + diphosphate</text>
        <dbReference type="Rhea" id="RHEA:22508"/>
        <dbReference type="Rhea" id="RHEA-COMP:17339"/>
        <dbReference type="Rhea" id="RHEA-COMP:17340"/>
        <dbReference type="ChEBI" id="CHEBI:33019"/>
        <dbReference type="ChEBI" id="CHEBI:61560"/>
        <dbReference type="ChEBI" id="CHEBI:173112"/>
        <dbReference type="EC" id="2.7.7.7"/>
    </reaction>
</comment>
<evidence type="ECO:0000256" key="9">
    <source>
        <dbReference type="ARBA" id="ARBA00023204"/>
    </source>
</evidence>
<keyword evidence="6" id="KW-0479">Metal-binding</keyword>
<evidence type="ECO:0000256" key="14">
    <source>
        <dbReference type="SAM" id="MobiDB-lite"/>
    </source>
</evidence>
<evidence type="ECO:0000313" key="16">
    <source>
        <dbReference type="EMBL" id="KAK1723699.1"/>
    </source>
</evidence>
<comment type="caution">
    <text evidence="16">The sequence shown here is derived from an EMBL/GenBank/DDBJ whole genome shotgun (WGS) entry which is preliminary data.</text>
</comment>
<keyword evidence="5 13" id="KW-0548">Nucleotidyltransferase</keyword>
<evidence type="ECO:0000259" key="15">
    <source>
        <dbReference type="PROSITE" id="PS50172"/>
    </source>
</evidence>
<comment type="subcellular location">
    <subcellularLocation>
        <location evidence="2 13">Nucleus</location>
    </subcellularLocation>
</comment>
<dbReference type="PROSITE" id="PS00522">
    <property type="entry name" value="DNA_POLYMERASE_X"/>
    <property type="match status" value="1"/>
</dbReference>
<feature type="region of interest" description="Disordered" evidence="14">
    <location>
        <begin position="182"/>
        <end position="216"/>
    </location>
</feature>
<dbReference type="EMBL" id="JAHMHS010000061">
    <property type="protein sequence ID" value="KAK1723699.1"/>
    <property type="molecule type" value="Genomic_DNA"/>
</dbReference>
<dbReference type="InterPro" id="IPR001357">
    <property type="entry name" value="BRCT_dom"/>
</dbReference>
<dbReference type="PANTHER" id="PTHR11276">
    <property type="entry name" value="DNA POLYMERASE TYPE-X FAMILY MEMBER"/>
    <property type="match status" value="1"/>
</dbReference>
<dbReference type="InterPro" id="IPR036420">
    <property type="entry name" value="BRCT_dom_sf"/>
</dbReference>
<evidence type="ECO:0000256" key="11">
    <source>
        <dbReference type="ARBA" id="ARBA00023242"/>
    </source>
</evidence>
<keyword evidence="8 13" id="KW-0239">DNA-directed DNA polymerase</keyword>
<sequence length="600" mass="66840">MTVLDFPSIYLLPTHLEADQLHELEGRIPSLTYDIREAEIIVGNIFKRERALFELRRKKVQTDPVDVAAVADAHLVTPRKRKRASSGSDSDSTVYTEDGQRFGLDTSQLAGTWPAPEKSSGNANTVKVVKLAWLQDSFAQGRVLPLHDYVLYVGIKKEEDRAPVTIRGSDILSRAVADSASQTQGSLLPQKKKAQSPTGMHRSVPSLVRQTTSENASTLKLPPVPQYLRTTYACQRSTPVDPPNAAFVDGLKTIRTIRRLGGDQIGVRAYSTSIATISAYPHEIASPQEVARLPGCGAKIAELWHEWKETGRLPEASEAQANPKFAVIQTFYDIWGVGDATARDFYGRGWRDLDDVVEHGWASLSRVQQIGVKYYDEFKLKIPRTEVESIADTILAHARSIHLDFQLVIVGGYRRGKQGSGDVDVVMSHPDESVTLNFVDKLVMSLEKTGHITHTLVLSKHNSERGQQPVSWKGNEFRGSGFDSLDKALVVWQEPEKGEKGPQEKPHRRVDIIISPWKTAGCAILGWSGETTFQRDLRRYCKKQKSYKFDSSGIRSRLDGSWVDLESSDLGRAPDMLTAERRVFQGLGLDWVPPEDRCTG</sequence>
<keyword evidence="17" id="KW-1185">Reference proteome</keyword>
<evidence type="ECO:0000256" key="4">
    <source>
        <dbReference type="ARBA" id="ARBA00022679"/>
    </source>
</evidence>
<dbReference type="InterPro" id="IPR043519">
    <property type="entry name" value="NT_sf"/>
</dbReference>
<protein>
    <recommendedName>
        <fullName evidence="13">DNA polymerase</fullName>
        <ecNumber evidence="13">2.7.7.7</ecNumber>
    </recommendedName>
</protein>
<dbReference type="InterPro" id="IPR018944">
    <property type="entry name" value="DNA_pol_lambd_fingers_domain"/>
</dbReference>
<dbReference type="GO" id="GO:0005634">
    <property type="term" value="C:nucleus"/>
    <property type="evidence" value="ECO:0007669"/>
    <property type="project" value="UniProtKB-SubCell"/>
</dbReference>
<evidence type="ECO:0000256" key="5">
    <source>
        <dbReference type="ARBA" id="ARBA00022695"/>
    </source>
</evidence>
<dbReference type="SUPFAM" id="SSF81301">
    <property type="entry name" value="Nucleotidyltransferase"/>
    <property type="match status" value="1"/>
</dbReference>
<dbReference type="Pfam" id="PF14792">
    <property type="entry name" value="DNA_pol_B_palm"/>
    <property type="match status" value="1"/>
</dbReference>
<dbReference type="GO" id="GO:0046872">
    <property type="term" value="F:metal ion binding"/>
    <property type="evidence" value="ECO:0007669"/>
    <property type="project" value="UniProtKB-UniRule"/>
</dbReference>
<keyword evidence="10" id="KW-0456">Lyase</keyword>
<dbReference type="CDD" id="cd00141">
    <property type="entry name" value="NT_POLXc"/>
    <property type="match status" value="1"/>
</dbReference>
<dbReference type="SMART" id="SM00483">
    <property type="entry name" value="POLXc"/>
    <property type="match status" value="1"/>
</dbReference>
<keyword evidence="7 13" id="KW-0227">DNA damage</keyword>
<evidence type="ECO:0000256" key="2">
    <source>
        <dbReference type="ARBA" id="ARBA00004123"/>
    </source>
</evidence>
<evidence type="ECO:0000256" key="8">
    <source>
        <dbReference type="ARBA" id="ARBA00022932"/>
    </source>
</evidence>
<gene>
    <name evidence="16" type="ORF">BDZ83DRAFT_382166</name>
</gene>
<dbReference type="Proteomes" id="UP001244207">
    <property type="component" value="Unassembled WGS sequence"/>
</dbReference>
<dbReference type="Pfam" id="PF10391">
    <property type="entry name" value="DNA_pol_lambd_f"/>
    <property type="match status" value="1"/>
</dbReference>
<dbReference type="InterPro" id="IPR029398">
    <property type="entry name" value="PolB_thumb"/>
</dbReference>
<evidence type="ECO:0000256" key="13">
    <source>
        <dbReference type="RuleBase" id="RU366014"/>
    </source>
</evidence>
<dbReference type="InterPro" id="IPR028207">
    <property type="entry name" value="DNA_pol_B_palm_palm"/>
</dbReference>
<dbReference type="PRINTS" id="PR00870">
    <property type="entry name" value="DNAPOLXBETA"/>
</dbReference>
<dbReference type="AlphaFoldDB" id="A0AAD8UMB5"/>
<proteinExistence type="inferred from homology"/>
<dbReference type="PROSITE" id="PS50172">
    <property type="entry name" value="BRCT"/>
    <property type="match status" value="1"/>
</dbReference>
<dbReference type="SUPFAM" id="SSF47802">
    <property type="entry name" value="DNA polymerase beta, N-terminal domain-like"/>
    <property type="match status" value="1"/>
</dbReference>
<dbReference type="GO" id="GO:0003677">
    <property type="term" value="F:DNA binding"/>
    <property type="evidence" value="ECO:0007669"/>
    <property type="project" value="UniProtKB-UniRule"/>
</dbReference>
<evidence type="ECO:0000256" key="3">
    <source>
        <dbReference type="ARBA" id="ARBA00008323"/>
    </source>
</evidence>
<dbReference type="SUPFAM" id="SSF52113">
    <property type="entry name" value="BRCT domain"/>
    <property type="match status" value="1"/>
</dbReference>
<reference evidence="16" key="1">
    <citation type="submission" date="2021-12" db="EMBL/GenBank/DDBJ databases">
        <title>Comparative genomics, transcriptomics and evolutionary studies reveal genomic signatures of adaptation to plant cell wall in hemibiotrophic fungi.</title>
        <authorList>
            <consortium name="DOE Joint Genome Institute"/>
            <person name="Baroncelli R."/>
            <person name="Diaz J.F."/>
            <person name="Benocci T."/>
            <person name="Peng M."/>
            <person name="Battaglia E."/>
            <person name="Haridas S."/>
            <person name="Andreopoulos W."/>
            <person name="Labutti K."/>
            <person name="Pangilinan J."/>
            <person name="Floch G.L."/>
            <person name="Makela M.R."/>
            <person name="Henrissat B."/>
            <person name="Grigoriev I.V."/>
            <person name="Crouch J.A."/>
            <person name="De Vries R.P."/>
            <person name="Sukno S.A."/>
            <person name="Thon M.R."/>
        </authorList>
    </citation>
    <scope>NUCLEOTIDE SEQUENCE</scope>
    <source>
        <strain evidence="16">CBS 112980</strain>
    </source>
</reference>
<dbReference type="Gene3D" id="1.10.150.110">
    <property type="entry name" value="DNA polymerase beta, N-terminal domain-like"/>
    <property type="match status" value="1"/>
</dbReference>
<dbReference type="InterPro" id="IPR037160">
    <property type="entry name" value="DNA_Pol_thumb_sf"/>
</dbReference>
<dbReference type="PRINTS" id="PR00869">
    <property type="entry name" value="DNAPOLX"/>
</dbReference>
<organism evidence="16 17">
    <name type="scientific">Glomerella acutata</name>
    <name type="common">Colletotrichum acutatum</name>
    <dbReference type="NCBI Taxonomy" id="27357"/>
    <lineage>
        <taxon>Eukaryota</taxon>
        <taxon>Fungi</taxon>
        <taxon>Dikarya</taxon>
        <taxon>Ascomycota</taxon>
        <taxon>Pezizomycotina</taxon>
        <taxon>Sordariomycetes</taxon>
        <taxon>Hypocreomycetidae</taxon>
        <taxon>Glomerellales</taxon>
        <taxon>Glomerellaceae</taxon>
        <taxon>Colletotrichum</taxon>
        <taxon>Colletotrichum acutatum species complex</taxon>
    </lineage>
</organism>
<dbReference type="Pfam" id="PF14791">
    <property type="entry name" value="DNA_pol_B_thumb"/>
    <property type="match status" value="1"/>
</dbReference>
<dbReference type="InterPro" id="IPR010996">
    <property type="entry name" value="HHH_MUS81"/>
</dbReference>
<dbReference type="InterPro" id="IPR019843">
    <property type="entry name" value="DNA_pol-X_BS"/>
</dbReference>
<dbReference type="Gene3D" id="1.10.150.20">
    <property type="entry name" value="5' to 3' exonuclease, C-terminal subdomain"/>
    <property type="match status" value="1"/>
</dbReference>
<dbReference type="Gene3D" id="3.30.460.10">
    <property type="entry name" value="Beta Polymerase, domain 2"/>
    <property type="match status" value="1"/>
</dbReference>
<evidence type="ECO:0000256" key="1">
    <source>
        <dbReference type="ARBA" id="ARBA00001936"/>
    </source>
</evidence>
<keyword evidence="4 13" id="KW-0808">Transferase</keyword>
<dbReference type="Pfam" id="PF14716">
    <property type="entry name" value="HHH_8"/>
    <property type="match status" value="1"/>
</dbReference>
<dbReference type="FunFam" id="1.10.150.20:FF:000010">
    <property type="entry name" value="DNA polymerase lambda"/>
    <property type="match status" value="1"/>
</dbReference>
<dbReference type="FunFam" id="3.30.210.10:FF:000005">
    <property type="entry name" value="DNA polymerase IV"/>
    <property type="match status" value="1"/>
</dbReference>
<accession>A0AAD8UMB5</accession>
<dbReference type="GO" id="GO:0003887">
    <property type="term" value="F:DNA-directed DNA polymerase activity"/>
    <property type="evidence" value="ECO:0007669"/>
    <property type="project" value="UniProtKB-UniRule"/>
</dbReference>
<keyword evidence="9 13" id="KW-0234">DNA repair</keyword>
<dbReference type="PANTHER" id="PTHR11276:SF29">
    <property type="entry name" value="DNA POLYMERASE TYPE-X FAMILY PROTEIN POL4"/>
    <property type="match status" value="1"/>
</dbReference>
<feature type="domain" description="BRCT" evidence="15">
    <location>
        <begin position="126"/>
        <end position="151"/>
    </location>
</feature>
<evidence type="ECO:0000256" key="10">
    <source>
        <dbReference type="ARBA" id="ARBA00023239"/>
    </source>
</evidence>
<dbReference type="SUPFAM" id="SSF81585">
    <property type="entry name" value="PsbU/PolX domain-like"/>
    <property type="match status" value="1"/>
</dbReference>
<dbReference type="Gene3D" id="3.30.210.10">
    <property type="entry name" value="DNA polymerase, thumb domain"/>
    <property type="match status" value="1"/>
</dbReference>
<comment type="similarity">
    <text evidence="3 13">Belongs to the DNA polymerase type-X family.</text>
</comment>
<dbReference type="GeneID" id="85386612"/>
<name>A0AAD8UMB5_GLOAC</name>
<dbReference type="FunFam" id="1.10.150.110:FF:000005">
    <property type="entry name" value="DNA polymerase POL4"/>
    <property type="match status" value="1"/>
</dbReference>
<dbReference type="InterPro" id="IPR022312">
    <property type="entry name" value="DNA_pol_X"/>
</dbReference>
<evidence type="ECO:0000256" key="7">
    <source>
        <dbReference type="ARBA" id="ARBA00022763"/>
    </source>
</evidence>
<dbReference type="InterPro" id="IPR027421">
    <property type="entry name" value="DNA_pol_lamdba_lyase_dom_sf"/>
</dbReference>
<evidence type="ECO:0000313" key="17">
    <source>
        <dbReference type="Proteomes" id="UP001244207"/>
    </source>
</evidence>
<dbReference type="InterPro" id="IPR002008">
    <property type="entry name" value="DNA_pol_X_beta-like"/>
</dbReference>
<dbReference type="InterPro" id="IPR002054">
    <property type="entry name" value="DNA-dir_DNA_pol_X"/>
</dbReference>
<dbReference type="RefSeq" id="XP_060363754.1">
    <property type="nucleotide sequence ID" value="XM_060502713.1"/>
</dbReference>
<dbReference type="EC" id="2.7.7.7" evidence="13"/>
<evidence type="ECO:0000256" key="6">
    <source>
        <dbReference type="ARBA" id="ARBA00022723"/>
    </source>
</evidence>
<comment type="function">
    <text evidence="13">DNA polymerase that functions in several pathways of DNA repair. Involved in base excision repair (BER) responsible for repair of lesions that give rise to abasic (AP) sites in DNA. Also contributes to DNA double-strand break repair by non-homologous end joining and homologous recombination. Has both template-dependent and template-independent (terminal transferase) DNA polymerase activities. Has also a 5'-deoxyribose-5-phosphate lyase (dRP lyase) activity.</text>
</comment>
<evidence type="ECO:0000256" key="12">
    <source>
        <dbReference type="ARBA" id="ARBA00049244"/>
    </source>
</evidence>
<dbReference type="GO" id="GO:0006303">
    <property type="term" value="P:double-strand break repair via nonhomologous end joining"/>
    <property type="evidence" value="ECO:0007669"/>
    <property type="project" value="TreeGrafter"/>
</dbReference>
<dbReference type="GO" id="GO:0016829">
    <property type="term" value="F:lyase activity"/>
    <property type="evidence" value="ECO:0007669"/>
    <property type="project" value="UniProtKB-KW"/>
</dbReference>